<dbReference type="GO" id="GO:0016747">
    <property type="term" value="F:acyltransferase activity, transferring groups other than amino-acyl groups"/>
    <property type="evidence" value="ECO:0007669"/>
    <property type="project" value="InterPro"/>
</dbReference>
<dbReference type="EMBL" id="CP016591">
    <property type="protein sequence ID" value="ANY20436.1"/>
    <property type="molecule type" value="Genomic_DNA"/>
</dbReference>
<dbReference type="InterPro" id="IPR000182">
    <property type="entry name" value="GNAT_dom"/>
</dbReference>
<sequence>MELAHDIDLGGTLTRASRHDARQVGEITADAFRDDPFNRWLLGTQAGIRGVFVPLARHVYVPNGFSYRLGDEGAAMWMFPGGDDRLGFLALQKLRFNALFRASNGAIGRIEHAVAAMEAAHPAFDHAYLFTIGVRARSQGKGLGRRLMSPVLEACDRAGLPAYLENSNPRNHGFYRSCGFEHVQWIEAEPGAPPLEAMLRQPRAPDPAC</sequence>
<gene>
    <name evidence="2" type="ORF">A6F68_01927</name>
</gene>
<dbReference type="InterPro" id="IPR052523">
    <property type="entry name" value="Trichothecene_AcTrans"/>
</dbReference>
<dbReference type="KEGG" id="ado:A6F68_01927"/>
<accession>A0A1B2AE72</accession>
<dbReference type="Gene3D" id="3.40.630.30">
    <property type="match status" value="1"/>
</dbReference>
<dbReference type="Pfam" id="PF00583">
    <property type="entry name" value="Acetyltransf_1"/>
    <property type="match status" value="1"/>
</dbReference>
<dbReference type="PROSITE" id="PS51186">
    <property type="entry name" value="GNAT"/>
    <property type="match status" value="1"/>
</dbReference>
<dbReference type="CDD" id="cd04301">
    <property type="entry name" value="NAT_SF"/>
    <property type="match status" value="1"/>
</dbReference>
<dbReference type="InterPro" id="IPR016181">
    <property type="entry name" value="Acyl_CoA_acyltransferase"/>
</dbReference>
<reference evidence="2 3" key="1">
    <citation type="submission" date="2016-07" db="EMBL/GenBank/DDBJ databases">
        <title>Complete genome sequence of Altererythrobacter dongtanensis KCTC 22672, a type strain with esterase isolated from tidal flat.</title>
        <authorList>
            <person name="Cheng H."/>
            <person name="Wu Y.-H."/>
            <person name="Zhou P."/>
            <person name="Huo Y.-Y."/>
            <person name="Wang C.-S."/>
            <person name="Xu X.-W."/>
        </authorList>
    </citation>
    <scope>NUCLEOTIDE SEQUENCE [LARGE SCALE GENOMIC DNA]</scope>
    <source>
        <strain evidence="2 3">KCTC 22672</strain>
    </source>
</reference>
<dbReference type="PANTHER" id="PTHR42791">
    <property type="entry name" value="GNAT FAMILY ACETYLTRANSFERASE"/>
    <property type="match status" value="1"/>
</dbReference>
<proteinExistence type="predicted"/>
<dbReference type="PANTHER" id="PTHR42791:SF1">
    <property type="entry name" value="N-ACETYLTRANSFERASE DOMAIN-CONTAINING PROTEIN"/>
    <property type="match status" value="1"/>
</dbReference>
<evidence type="ECO:0000259" key="1">
    <source>
        <dbReference type="PROSITE" id="PS51186"/>
    </source>
</evidence>
<dbReference type="AlphaFoldDB" id="A0A1B2AE72"/>
<protein>
    <submittedName>
        <fullName evidence="2">Acetyltransferase (GNAT) family protein</fullName>
    </submittedName>
</protein>
<feature type="domain" description="N-acetyltransferase" evidence="1">
    <location>
        <begin position="65"/>
        <end position="200"/>
    </location>
</feature>
<keyword evidence="3" id="KW-1185">Reference proteome</keyword>
<dbReference type="Proteomes" id="UP000092932">
    <property type="component" value="Chromosome"/>
</dbReference>
<evidence type="ECO:0000313" key="3">
    <source>
        <dbReference type="Proteomes" id="UP000092932"/>
    </source>
</evidence>
<organism evidence="2 3">
    <name type="scientific">Tsuneonella dongtanensis</name>
    <dbReference type="NCBI Taxonomy" id="692370"/>
    <lineage>
        <taxon>Bacteria</taxon>
        <taxon>Pseudomonadati</taxon>
        <taxon>Pseudomonadota</taxon>
        <taxon>Alphaproteobacteria</taxon>
        <taxon>Sphingomonadales</taxon>
        <taxon>Erythrobacteraceae</taxon>
        <taxon>Tsuneonella</taxon>
    </lineage>
</organism>
<dbReference type="STRING" id="692370.A6F68_01927"/>
<keyword evidence="2" id="KW-0808">Transferase</keyword>
<evidence type="ECO:0000313" key="2">
    <source>
        <dbReference type="EMBL" id="ANY20436.1"/>
    </source>
</evidence>
<dbReference type="SUPFAM" id="SSF55729">
    <property type="entry name" value="Acyl-CoA N-acyltransferases (Nat)"/>
    <property type="match status" value="1"/>
</dbReference>
<name>A0A1B2AE72_9SPHN</name>